<evidence type="ECO:0000256" key="8">
    <source>
        <dbReference type="ARBA" id="ARBA00023136"/>
    </source>
</evidence>
<keyword evidence="4" id="KW-0808">Transferase</keyword>
<evidence type="ECO:0000256" key="12">
    <source>
        <dbReference type="ARBA" id="ARBA00049181"/>
    </source>
</evidence>
<evidence type="ECO:0000256" key="4">
    <source>
        <dbReference type="ARBA" id="ARBA00022679"/>
    </source>
</evidence>
<reference evidence="13 14" key="1">
    <citation type="submission" date="2020-04" db="EMBL/GenBank/DDBJ databases">
        <authorList>
            <person name="Wallbank WR R."/>
            <person name="Pardo Diaz C."/>
            <person name="Kozak K."/>
            <person name="Martin S."/>
            <person name="Jiggins C."/>
            <person name="Moest M."/>
            <person name="Warren A I."/>
            <person name="Byers J.R.P. K."/>
            <person name="Montejo-Kovacevich G."/>
            <person name="Yen C E."/>
        </authorList>
    </citation>
    <scope>NUCLEOTIDE SEQUENCE [LARGE SCALE GENOMIC DNA]</scope>
</reference>
<comment type="similarity">
    <text evidence="2">Belongs to the glycosyltransferase 8 family.</text>
</comment>
<keyword evidence="5" id="KW-0812">Transmembrane</keyword>
<evidence type="ECO:0000256" key="1">
    <source>
        <dbReference type="ARBA" id="ARBA00004606"/>
    </source>
</evidence>
<accession>A0A8S1AIE7</accession>
<dbReference type="Proteomes" id="UP000494106">
    <property type="component" value="Unassembled WGS sequence"/>
</dbReference>
<dbReference type="GO" id="GO:0140563">
    <property type="term" value="F:UDP-D-xylose:beta-D-glucoside alpha-1,3-D-xylosyltransferase activity"/>
    <property type="evidence" value="ECO:0007669"/>
    <property type="project" value="UniProtKB-EC"/>
</dbReference>
<comment type="caution">
    <text evidence="13">The sequence shown here is derived from an EMBL/GenBank/DDBJ whole genome shotgun (WGS) entry which is preliminary data.</text>
</comment>
<keyword evidence="8" id="KW-0472">Membrane</keyword>
<protein>
    <recommendedName>
        <fullName evidence="11">UDP-D-xylose:beta-D-glucoside alpha-1,3-D-xylosyltransferase</fullName>
        <ecNumber evidence="11">2.4.2.42</ecNumber>
    </recommendedName>
</protein>
<name>A0A8S1AIE7_ARCPL</name>
<evidence type="ECO:0000256" key="7">
    <source>
        <dbReference type="ARBA" id="ARBA00022989"/>
    </source>
</evidence>
<keyword evidence="14" id="KW-1185">Reference proteome</keyword>
<comment type="function">
    <text evidence="10">Glycosyltransferase which elongates the O-linked glucose attached to EGF-like repeats in the extracellular domain of Notch proteins by catalyzing the addition of xylose.</text>
</comment>
<dbReference type="EC" id="2.4.2.42" evidence="11"/>
<dbReference type="GO" id="GO:0016020">
    <property type="term" value="C:membrane"/>
    <property type="evidence" value="ECO:0007669"/>
    <property type="project" value="UniProtKB-SubCell"/>
</dbReference>
<evidence type="ECO:0000256" key="2">
    <source>
        <dbReference type="ARBA" id="ARBA00006351"/>
    </source>
</evidence>
<evidence type="ECO:0000256" key="9">
    <source>
        <dbReference type="ARBA" id="ARBA00023180"/>
    </source>
</evidence>
<proteinExistence type="inferred from homology"/>
<evidence type="ECO:0000256" key="3">
    <source>
        <dbReference type="ARBA" id="ARBA00022676"/>
    </source>
</evidence>
<dbReference type="PANTHER" id="PTHR46012">
    <property type="entry name" value="IP22168P"/>
    <property type="match status" value="1"/>
</dbReference>
<dbReference type="InterPro" id="IPR051993">
    <property type="entry name" value="Glycosyltransferase_8"/>
</dbReference>
<dbReference type="EMBL" id="CADEBC010000525">
    <property type="protein sequence ID" value="CAB3245761.1"/>
    <property type="molecule type" value="Genomic_DNA"/>
</dbReference>
<evidence type="ECO:0000256" key="6">
    <source>
        <dbReference type="ARBA" id="ARBA00022968"/>
    </source>
</evidence>
<sequence>MVKPIKSGVRELLYNMISKFQDMKEQHDDVLSQKRLCLQDIEKLTCSISDELKPHLQVTLQKLKALEELTINSESQYIKKIASMTGVSERTLRVIKNEGQNNQGIWRTPGKQLSHNTKYGQNTLPNEFRVLSKETEKTILSFVVCDSRFNESLNVVKSALLFTRAPIHFVIFADDSLRPRFNESLTRMRRLTNNQLDFELHKVSFPEEHAADWMNLFSKCAAQRLFIPKLLPHIDAMIYVDTDTLFLGPVEKLWNFFSHFNNSQISAMALEDDNPNVSWYPRFAKHPFYGKYGLNSGVMLMNLTRMRTFGWVEYVTPIMLKWKLYIPWGDQDIINIIFHYHERAVFVLSCRYNYRSDQCMYGDACNDATSRGIFLLHGSRKAFHNDKQPAFQAIYRAIDEYEVGTDPSKTLIQSMSKYFDAAAPSNCGNLRDAFLKVPIETFSNLYPIPDR</sequence>
<evidence type="ECO:0000256" key="11">
    <source>
        <dbReference type="ARBA" id="ARBA00038854"/>
    </source>
</evidence>
<evidence type="ECO:0000256" key="10">
    <source>
        <dbReference type="ARBA" id="ARBA00037301"/>
    </source>
</evidence>
<keyword evidence="3" id="KW-0328">Glycosyltransferase</keyword>
<comment type="catalytic activity">
    <reaction evidence="12">
        <text>3-O-(beta-D-glucosyl)-L-seryl-[EGF-like domain protein] + UDP-alpha-D-xylose = 3-O-[alpha-D-xylosyl-(1-&gt;3)-beta-D-glucosyl]-L-seryl-[EGF-like domain protein] + UDP + H(+)</text>
        <dbReference type="Rhea" id="RHEA:56064"/>
        <dbReference type="Rhea" id="RHEA-COMP:14610"/>
        <dbReference type="Rhea" id="RHEA-COMP:14611"/>
        <dbReference type="ChEBI" id="CHEBI:15378"/>
        <dbReference type="ChEBI" id="CHEBI:57632"/>
        <dbReference type="ChEBI" id="CHEBI:58223"/>
        <dbReference type="ChEBI" id="CHEBI:140575"/>
        <dbReference type="ChEBI" id="CHEBI:140576"/>
        <dbReference type="EC" id="2.4.2.42"/>
    </reaction>
</comment>
<dbReference type="GO" id="GO:0016266">
    <property type="term" value="P:protein O-linked glycosylation via N-acetyl-galactosamine"/>
    <property type="evidence" value="ECO:0007669"/>
    <property type="project" value="TreeGrafter"/>
</dbReference>
<keyword evidence="9" id="KW-0325">Glycoprotein</keyword>
<dbReference type="PANTHER" id="PTHR46012:SF2">
    <property type="entry name" value="IP22168P"/>
    <property type="match status" value="1"/>
</dbReference>
<evidence type="ECO:0000313" key="13">
    <source>
        <dbReference type="EMBL" id="CAB3245761.1"/>
    </source>
</evidence>
<keyword evidence="7" id="KW-1133">Transmembrane helix</keyword>
<dbReference type="InterPro" id="IPR002495">
    <property type="entry name" value="Glyco_trans_8"/>
</dbReference>
<dbReference type="OrthoDB" id="6238971at2759"/>
<evidence type="ECO:0000256" key="5">
    <source>
        <dbReference type="ARBA" id="ARBA00022692"/>
    </source>
</evidence>
<dbReference type="AlphaFoldDB" id="A0A8S1AIE7"/>
<comment type="subcellular location">
    <subcellularLocation>
        <location evidence="1">Membrane</location>
        <topology evidence="1">Single-pass type II membrane protein</topology>
    </subcellularLocation>
</comment>
<evidence type="ECO:0000313" key="14">
    <source>
        <dbReference type="Proteomes" id="UP000494106"/>
    </source>
</evidence>
<keyword evidence="6" id="KW-0735">Signal-anchor</keyword>
<organism evidence="13 14">
    <name type="scientific">Arctia plantaginis</name>
    <name type="common">Wood tiger moth</name>
    <name type="synonym">Phalaena plantaginis</name>
    <dbReference type="NCBI Taxonomy" id="874455"/>
    <lineage>
        <taxon>Eukaryota</taxon>
        <taxon>Metazoa</taxon>
        <taxon>Ecdysozoa</taxon>
        <taxon>Arthropoda</taxon>
        <taxon>Hexapoda</taxon>
        <taxon>Insecta</taxon>
        <taxon>Pterygota</taxon>
        <taxon>Neoptera</taxon>
        <taxon>Endopterygota</taxon>
        <taxon>Lepidoptera</taxon>
        <taxon>Glossata</taxon>
        <taxon>Ditrysia</taxon>
        <taxon>Noctuoidea</taxon>
        <taxon>Erebidae</taxon>
        <taxon>Arctiinae</taxon>
        <taxon>Arctia</taxon>
    </lineage>
</organism>
<gene>
    <name evidence="13" type="ORF">APLA_LOCUS10583</name>
</gene>
<dbReference type="Pfam" id="PF01501">
    <property type="entry name" value="Glyco_transf_8"/>
    <property type="match status" value="1"/>
</dbReference>
<dbReference type="Gene3D" id="3.90.550.10">
    <property type="entry name" value="Spore Coat Polysaccharide Biosynthesis Protein SpsA, Chain A"/>
    <property type="match status" value="1"/>
</dbReference>
<dbReference type="SUPFAM" id="SSF53448">
    <property type="entry name" value="Nucleotide-diphospho-sugar transferases"/>
    <property type="match status" value="1"/>
</dbReference>
<dbReference type="InterPro" id="IPR029044">
    <property type="entry name" value="Nucleotide-diphossugar_trans"/>
</dbReference>